<feature type="domain" description="Methyltransferase" evidence="1">
    <location>
        <begin position="34"/>
        <end position="152"/>
    </location>
</feature>
<evidence type="ECO:0000259" key="1">
    <source>
        <dbReference type="Pfam" id="PF13847"/>
    </source>
</evidence>
<dbReference type="InterPro" id="IPR029063">
    <property type="entry name" value="SAM-dependent_MTases_sf"/>
</dbReference>
<dbReference type="Gene3D" id="3.40.50.150">
    <property type="entry name" value="Vaccinia Virus protein VP39"/>
    <property type="match status" value="1"/>
</dbReference>
<dbReference type="Proteomes" id="UP000023703">
    <property type="component" value="Chromosome"/>
</dbReference>
<dbReference type="InterPro" id="IPR025714">
    <property type="entry name" value="Methyltranfer_dom"/>
</dbReference>
<dbReference type="RefSeq" id="WP_038548703.1">
    <property type="nucleotide sequence ID" value="NZ_CP006842.1"/>
</dbReference>
<dbReference type="HOGENOM" id="CLU_057148_1_0_11"/>
<accession>X5DM79</accession>
<dbReference type="InterPro" id="IPR050447">
    <property type="entry name" value="Erg6_SMT_methyltransf"/>
</dbReference>
<dbReference type="PANTHER" id="PTHR44068">
    <property type="entry name" value="ZGC:194242"/>
    <property type="match status" value="1"/>
</dbReference>
<gene>
    <name evidence="2" type="ORF">CGLY_08890</name>
</gene>
<sequence length="263" mass="28258">MTVKYTHGHGPAVLANHLTRTAQDSLAFVLPYLHRDSRVLDVGCGHGSITLDLAAVIAGQGGSASQVVGVENTPAPVTAAEELARRRGIGAVFMTGDAQALPFQDGTFDVVVAHQVLQHLGDPVGALREFARVAAPGGIVAVRDADYEGMFFHPQPEGILEWQRDYRRRARANGGEPDAGRHLPQWARAAGFSAGQLTYSTTTWQYSAGAGASWLADNWIRRTCESAAVTADDTDRICAGWRSWSEDDAAVFVMPHGELLIRV</sequence>
<evidence type="ECO:0000313" key="2">
    <source>
        <dbReference type="EMBL" id="AHW64223.1"/>
    </source>
</evidence>
<keyword evidence="3" id="KW-1185">Reference proteome</keyword>
<organism evidence="2 3">
    <name type="scientific">Corynebacterium glyciniphilum AJ 3170</name>
    <dbReference type="NCBI Taxonomy" id="1404245"/>
    <lineage>
        <taxon>Bacteria</taxon>
        <taxon>Bacillati</taxon>
        <taxon>Actinomycetota</taxon>
        <taxon>Actinomycetes</taxon>
        <taxon>Mycobacteriales</taxon>
        <taxon>Corynebacteriaceae</taxon>
        <taxon>Corynebacterium</taxon>
    </lineage>
</organism>
<dbReference type="GO" id="GO:0032259">
    <property type="term" value="P:methylation"/>
    <property type="evidence" value="ECO:0007669"/>
    <property type="project" value="UniProtKB-KW"/>
</dbReference>
<keyword evidence="2" id="KW-0808">Transferase</keyword>
<keyword evidence="2" id="KW-0489">Methyltransferase</keyword>
<name>X5DM79_9CORY</name>
<dbReference type="AlphaFoldDB" id="X5DM79"/>
<proteinExistence type="predicted"/>
<dbReference type="EMBL" id="CP006842">
    <property type="protein sequence ID" value="AHW64223.1"/>
    <property type="molecule type" value="Genomic_DNA"/>
</dbReference>
<dbReference type="eggNOG" id="COG2226">
    <property type="taxonomic scope" value="Bacteria"/>
</dbReference>
<dbReference type="KEGG" id="cgy:CGLY_08890"/>
<dbReference type="CDD" id="cd02440">
    <property type="entry name" value="AdoMet_MTases"/>
    <property type="match status" value="1"/>
</dbReference>
<dbReference type="GO" id="GO:0008168">
    <property type="term" value="F:methyltransferase activity"/>
    <property type="evidence" value="ECO:0007669"/>
    <property type="project" value="UniProtKB-KW"/>
</dbReference>
<reference evidence="2 3" key="1">
    <citation type="journal article" date="2015" name="Int. J. Syst. Evol. Microbiol.">
        <title>Revisiting Corynebacterium glyciniphilum (ex Kubota et al., 1972) sp. nov., nom. rev., isolated from putrefied banana.</title>
        <authorList>
            <person name="Al-Dilaimi A."/>
            <person name="Bednarz H."/>
            <person name="Lomker A."/>
            <person name="Niehaus K."/>
            <person name="Kalinowski J."/>
            <person name="Ruckert C."/>
        </authorList>
    </citation>
    <scope>NUCLEOTIDE SEQUENCE [LARGE SCALE GENOMIC DNA]</scope>
    <source>
        <strain evidence="2">AJ 3170</strain>
    </source>
</reference>
<evidence type="ECO:0000313" key="3">
    <source>
        <dbReference type="Proteomes" id="UP000023703"/>
    </source>
</evidence>
<dbReference type="STRING" id="1404245.CGLY_08890"/>
<dbReference type="SUPFAM" id="SSF53335">
    <property type="entry name" value="S-adenosyl-L-methionine-dependent methyltransferases"/>
    <property type="match status" value="1"/>
</dbReference>
<dbReference type="OrthoDB" id="9795634at2"/>
<dbReference type="PANTHER" id="PTHR44068:SF11">
    <property type="entry name" value="GERANYL DIPHOSPHATE 2-C-METHYLTRANSFERASE"/>
    <property type="match status" value="1"/>
</dbReference>
<protein>
    <submittedName>
        <fullName evidence="2">Putative methyltransferase</fullName>
    </submittedName>
</protein>
<dbReference type="Pfam" id="PF13847">
    <property type="entry name" value="Methyltransf_31"/>
    <property type="match status" value="1"/>
</dbReference>